<dbReference type="Gene3D" id="3.30.420.10">
    <property type="entry name" value="Ribonuclease H-like superfamily/Ribonuclease H"/>
    <property type="match status" value="1"/>
</dbReference>
<keyword evidence="3" id="KW-1185">Reference proteome</keyword>
<dbReference type="AlphaFoldDB" id="A0AAV1JUR6"/>
<dbReference type="PANTHER" id="PTHR47331:SF1">
    <property type="entry name" value="GAG-LIKE PROTEIN"/>
    <property type="match status" value="1"/>
</dbReference>
<dbReference type="Pfam" id="PF18701">
    <property type="entry name" value="DUF5641"/>
    <property type="match status" value="1"/>
</dbReference>
<accession>A0AAV1JUR6</accession>
<protein>
    <recommendedName>
        <fullName evidence="1">DUF5641 domain-containing protein</fullName>
    </recommendedName>
</protein>
<name>A0AAV1JUR6_9NEOP</name>
<reference evidence="2 3" key="1">
    <citation type="submission" date="2023-11" db="EMBL/GenBank/DDBJ databases">
        <authorList>
            <person name="Okamura Y."/>
        </authorList>
    </citation>
    <scope>NUCLEOTIDE SEQUENCE [LARGE SCALE GENOMIC DNA]</scope>
</reference>
<dbReference type="InterPro" id="IPR036397">
    <property type="entry name" value="RNaseH_sf"/>
</dbReference>
<proteinExistence type="predicted"/>
<dbReference type="PANTHER" id="PTHR47331">
    <property type="entry name" value="PHD-TYPE DOMAIN-CONTAINING PROTEIN"/>
    <property type="match status" value="1"/>
</dbReference>
<evidence type="ECO:0000259" key="1">
    <source>
        <dbReference type="Pfam" id="PF18701"/>
    </source>
</evidence>
<dbReference type="InterPro" id="IPR040676">
    <property type="entry name" value="DUF5641"/>
</dbReference>
<gene>
    <name evidence="2" type="ORF">LNINA_LOCUS12289</name>
</gene>
<dbReference type="Proteomes" id="UP001497472">
    <property type="component" value="Unassembled WGS sequence"/>
</dbReference>
<sequence>MGDLPVERLRHGTHPFTCTGVDYFGPMTITVARRNENDALFTCLTTRVIHLDSMIMALRRFAARRGTPRVALEATLRERRPREVLHTLLLEAEHIVNSRPLTNLTDNAEEEALTPNHFLIGHSCGAVRIGAFTDEELVGRDTWKTTQLLADHFWKRWLQEYLPTLLPRRIDGHTDRAHNLREGDIVDIVDPTLPRCKWPRGRVKTTHPGVDGRVRVVDVSTKAGVLRRPASRIVLLVPTEPPRREIGATARGGEL</sequence>
<organism evidence="2 3">
    <name type="scientific">Leptosia nina</name>
    <dbReference type="NCBI Taxonomy" id="320188"/>
    <lineage>
        <taxon>Eukaryota</taxon>
        <taxon>Metazoa</taxon>
        <taxon>Ecdysozoa</taxon>
        <taxon>Arthropoda</taxon>
        <taxon>Hexapoda</taxon>
        <taxon>Insecta</taxon>
        <taxon>Pterygota</taxon>
        <taxon>Neoptera</taxon>
        <taxon>Endopterygota</taxon>
        <taxon>Lepidoptera</taxon>
        <taxon>Glossata</taxon>
        <taxon>Ditrysia</taxon>
        <taxon>Papilionoidea</taxon>
        <taxon>Pieridae</taxon>
        <taxon>Pierinae</taxon>
        <taxon>Leptosia</taxon>
    </lineage>
</organism>
<comment type="caution">
    <text evidence="2">The sequence shown here is derived from an EMBL/GenBank/DDBJ whole genome shotgun (WGS) entry which is preliminary data.</text>
</comment>
<evidence type="ECO:0000313" key="3">
    <source>
        <dbReference type="Proteomes" id="UP001497472"/>
    </source>
</evidence>
<feature type="domain" description="DUF5641" evidence="1">
    <location>
        <begin position="142"/>
        <end position="236"/>
    </location>
</feature>
<dbReference type="EMBL" id="CAVLEF010000215">
    <property type="protein sequence ID" value="CAK1553280.1"/>
    <property type="molecule type" value="Genomic_DNA"/>
</dbReference>
<dbReference type="GO" id="GO:0003676">
    <property type="term" value="F:nucleic acid binding"/>
    <property type="evidence" value="ECO:0007669"/>
    <property type="project" value="InterPro"/>
</dbReference>
<evidence type="ECO:0000313" key="2">
    <source>
        <dbReference type="EMBL" id="CAK1553280.1"/>
    </source>
</evidence>